<reference evidence="2" key="1">
    <citation type="submission" date="2023-01" db="EMBL/GenBank/DDBJ databases">
        <title>Metagenome sequencing of chrysophaentin producing Chrysophaeum taylorii.</title>
        <authorList>
            <person name="Davison J."/>
            <person name="Bewley C."/>
        </authorList>
    </citation>
    <scope>NUCLEOTIDE SEQUENCE</scope>
    <source>
        <strain evidence="2">NIES-1699</strain>
    </source>
</reference>
<sequence length="421" mass="45838">MAGSIVAGGAALAIAAGCLLLVARRKTSQAQQKVQADQEALATTDGSAAGSTQESGARPKSHRSNRIDDLVVNSKMVADALLAVGETVPGIAPVCATAKVILDGVAGLHRKASDVRTAGERVAKTLQVLEILADNADKVRDGDDAKELVSCRMSELHDLMRLMQEQIESFKDRGWLRRKWGFVNYASKLTDLDAAVVECLDDLRFAYQLMNDRRVTSLLVVQKYDLEDAMVAEVRRVMREQSLDEESAALTLAEDDEANAAVANSARVAKEELAAELREHLSLVAEGMSDLRGKVGVVGAKVSECVSDLQYEMARIREGLKKKSQRERAREHKMSVLEKHEICLDSIEPRPFATGSIGRLHRGTYARKTLAVKVIPLSGLSSARRTKLRGEFTNELAIMLSLRSPFVVQVATKPLTTHVVG</sequence>
<evidence type="ECO:0000256" key="1">
    <source>
        <dbReference type="SAM" id="MobiDB-lite"/>
    </source>
</evidence>
<evidence type="ECO:0000313" key="3">
    <source>
        <dbReference type="Proteomes" id="UP001230188"/>
    </source>
</evidence>
<comment type="caution">
    <text evidence="2">The sequence shown here is derived from an EMBL/GenBank/DDBJ whole genome shotgun (WGS) entry which is preliminary data.</text>
</comment>
<dbReference type="Gene3D" id="3.30.200.20">
    <property type="entry name" value="Phosphorylase Kinase, domain 1"/>
    <property type="match status" value="1"/>
</dbReference>
<accession>A0AAD7UDM7</accession>
<organism evidence="2 3">
    <name type="scientific">Chrysophaeum taylorii</name>
    <dbReference type="NCBI Taxonomy" id="2483200"/>
    <lineage>
        <taxon>Eukaryota</taxon>
        <taxon>Sar</taxon>
        <taxon>Stramenopiles</taxon>
        <taxon>Ochrophyta</taxon>
        <taxon>Pelagophyceae</taxon>
        <taxon>Pelagomonadales</taxon>
        <taxon>Pelagomonadaceae</taxon>
        <taxon>Chrysophaeum</taxon>
    </lineage>
</organism>
<keyword evidence="3" id="KW-1185">Reference proteome</keyword>
<dbReference type="AlphaFoldDB" id="A0AAD7UDM7"/>
<feature type="region of interest" description="Disordered" evidence="1">
    <location>
        <begin position="41"/>
        <end position="65"/>
    </location>
</feature>
<evidence type="ECO:0000313" key="2">
    <source>
        <dbReference type="EMBL" id="KAJ8601609.1"/>
    </source>
</evidence>
<dbReference type="Proteomes" id="UP001230188">
    <property type="component" value="Unassembled WGS sequence"/>
</dbReference>
<gene>
    <name evidence="2" type="ORF">CTAYLR_008465</name>
</gene>
<protein>
    <recommendedName>
        <fullName evidence="4">Protein kinase domain-containing protein</fullName>
    </recommendedName>
</protein>
<name>A0AAD7UDM7_9STRA</name>
<evidence type="ECO:0008006" key="4">
    <source>
        <dbReference type="Google" id="ProtNLM"/>
    </source>
</evidence>
<dbReference type="EMBL" id="JAQMWT010000418">
    <property type="protein sequence ID" value="KAJ8601609.1"/>
    <property type="molecule type" value="Genomic_DNA"/>
</dbReference>
<feature type="compositionally biased region" description="Polar residues" evidence="1">
    <location>
        <begin position="44"/>
        <end position="55"/>
    </location>
</feature>
<proteinExistence type="predicted"/>